<gene>
    <name evidence="1" type="ORF">CLV80_1135</name>
</gene>
<dbReference type="EMBL" id="PVTP01000013">
    <property type="protein sequence ID" value="PRY75195.1"/>
    <property type="molecule type" value="Genomic_DNA"/>
</dbReference>
<sequence length="159" mass="17173">MNMAARKQGGAAVGQLSDQPRLEACIVLYFRMWCDGPDSQEAVWNDLSMGLGQAHGRATLKTLEQLFAICTEHRRRPLMRHAVGCSCLGADEACFANFVATATEGDREDALLIATLLVRADIAPLITSLASDLGLALKTMLMRGQPMPRAQAPAHATLH</sequence>
<keyword evidence="2" id="KW-1185">Reference proteome</keyword>
<proteinExistence type="predicted"/>
<dbReference type="OrthoDB" id="7874397at2"/>
<name>A0A2T0VUI9_9RHOB</name>
<evidence type="ECO:0000313" key="2">
    <source>
        <dbReference type="Proteomes" id="UP000238007"/>
    </source>
</evidence>
<reference evidence="1 2" key="1">
    <citation type="submission" date="2018-03" db="EMBL/GenBank/DDBJ databases">
        <title>Genomic Encyclopedia of Archaeal and Bacterial Type Strains, Phase II (KMG-II): from individual species to whole genera.</title>
        <authorList>
            <person name="Goeker M."/>
        </authorList>
    </citation>
    <scope>NUCLEOTIDE SEQUENCE [LARGE SCALE GENOMIC DNA]</scope>
    <source>
        <strain evidence="1 2">DSM 101533</strain>
    </source>
</reference>
<comment type="caution">
    <text evidence="1">The sequence shown here is derived from an EMBL/GenBank/DDBJ whole genome shotgun (WGS) entry which is preliminary data.</text>
</comment>
<evidence type="ECO:0000313" key="1">
    <source>
        <dbReference type="EMBL" id="PRY75195.1"/>
    </source>
</evidence>
<protein>
    <submittedName>
        <fullName evidence="1">Uncharacterized protein</fullName>
    </submittedName>
</protein>
<dbReference type="Proteomes" id="UP000238007">
    <property type="component" value="Unassembled WGS sequence"/>
</dbReference>
<accession>A0A2T0VUI9</accession>
<dbReference type="AlphaFoldDB" id="A0A2T0VUI9"/>
<organism evidence="1 2">
    <name type="scientific">Yoonia maritima</name>
    <dbReference type="NCBI Taxonomy" id="1435347"/>
    <lineage>
        <taxon>Bacteria</taxon>
        <taxon>Pseudomonadati</taxon>
        <taxon>Pseudomonadota</taxon>
        <taxon>Alphaproteobacteria</taxon>
        <taxon>Rhodobacterales</taxon>
        <taxon>Paracoccaceae</taxon>
        <taxon>Yoonia</taxon>
    </lineage>
</organism>
<dbReference type="RefSeq" id="WP_106358887.1">
    <property type="nucleotide sequence ID" value="NZ_PVTP01000013.1"/>
</dbReference>